<dbReference type="GO" id="GO:0036297">
    <property type="term" value="P:interstrand cross-link repair"/>
    <property type="evidence" value="ECO:0007669"/>
    <property type="project" value="TreeGrafter"/>
</dbReference>
<evidence type="ECO:0000259" key="2">
    <source>
        <dbReference type="Pfam" id="PF07522"/>
    </source>
</evidence>
<dbReference type="AlphaFoldDB" id="A0A836BBZ4"/>
<dbReference type="GO" id="GO:0035312">
    <property type="term" value="F:5'-3' DNA exonuclease activity"/>
    <property type="evidence" value="ECO:0007669"/>
    <property type="project" value="TreeGrafter"/>
</dbReference>
<dbReference type="Gene3D" id="3.40.50.12650">
    <property type="match status" value="1"/>
</dbReference>
<dbReference type="Pfam" id="PF07522">
    <property type="entry name" value="DRMBL"/>
    <property type="match status" value="1"/>
</dbReference>
<dbReference type="PANTHER" id="PTHR23240:SF35">
    <property type="entry name" value="DNA REPAIR METALLO-BETA-LACTAMASE FAMILY PROTEIN-RELATED"/>
    <property type="match status" value="1"/>
</dbReference>
<dbReference type="GO" id="GO:0006303">
    <property type="term" value="P:double-strand break repair via nonhomologous end joining"/>
    <property type="evidence" value="ECO:0007669"/>
    <property type="project" value="TreeGrafter"/>
</dbReference>
<dbReference type="PANTHER" id="PTHR23240">
    <property type="entry name" value="DNA CROSS-LINK REPAIR PROTEIN PSO2/SNM1-RELATED"/>
    <property type="match status" value="1"/>
</dbReference>
<gene>
    <name evidence="3" type="ORF">HYH02_001954</name>
</gene>
<reference evidence="3" key="1">
    <citation type="journal article" date="2020" name="bioRxiv">
        <title>Comparative genomics of Chlamydomonas.</title>
        <authorList>
            <person name="Craig R.J."/>
            <person name="Hasan A.R."/>
            <person name="Ness R.W."/>
            <person name="Keightley P.D."/>
        </authorList>
    </citation>
    <scope>NUCLEOTIDE SEQUENCE</scope>
    <source>
        <strain evidence="3">CCAP 11/173</strain>
    </source>
</reference>
<feature type="compositionally biased region" description="Low complexity" evidence="1">
    <location>
        <begin position="171"/>
        <end position="183"/>
    </location>
</feature>
<feature type="domain" description="DNA repair metallo-beta-lactamase" evidence="2">
    <location>
        <begin position="5"/>
        <end position="70"/>
    </location>
</feature>
<feature type="compositionally biased region" description="Low complexity" evidence="1">
    <location>
        <begin position="261"/>
        <end position="292"/>
    </location>
</feature>
<sequence>MASHKGSRWKRVVGIRPTGWTFRRKGGVSVWREGDVSILGVPYSEHSSWTDLCDAVSQLRPRRVVPTVNAATPAHRRSLVDRFAHLMDLSTDRSRLDVYLARAAELQRVKSEAGEQPSSAGTCAATGTATATAAAGAVAGAVCRVDLAAVDVGEQERILAQVQEQHRRRQAMQQRRAQLQQAQQERRRAAAQERKGKARKRGRAEDGSPAEEAEAEGKATSGRRGGEEAAVGSAACGQQRPQRRRQSSSAPPRGSQGGGTPLQPAAAASAAERTPAPLLRRSSCGRAARGACVVDLSIDSDDGADEQEEDQEEDQEDQGRSTSRAGLSSGGFTAAAHGSIRRFLASRAVAEEEAQHQ</sequence>
<evidence type="ECO:0000256" key="1">
    <source>
        <dbReference type="SAM" id="MobiDB-lite"/>
    </source>
</evidence>
<feature type="compositionally biased region" description="Acidic residues" evidence="1">
    <location>
        <begin position="298"/>
        <end position="316"/>
    </location>
</feature>
<name>A0A836BBZ4_9CHLO</name>
<feature type="region of interest" description="Disordered" evidence="1">
    <location>
        <begin position="169"/>
        <end position="333"/>
    </location>
</feature>
<evidence type="ECO:0000313" key="4">
    <source>
        <dbReference type="Proteomes" id="UP000613740"/>
    </source>
</evidence>
<dbReference type="Proteomes" id="UP000613740">
    <property type="component" value="Unassembled WGS sequence"/>
</dbReference>
<organism evidence="3 4">
    <name type="scientific">Chlamydomonas schloesseri</name>
    <dbReference type="NCBI Taxonomy" id="2026947"/>
    <lineage>
        <taxon>Eukaryota</taxon>
        <taxon>Viridiplantae</taxon>
        <taxon>Chlorophyta</taxon>
        <taxon>core chlorophytes</taxon>
        <taxon>Chlorophyceae</taxon>
        <taxon>CS clade</taxon>
        <taxon>Chlamydomonadales</taxon>
        <taxon>Chlamydomonadaceae</taxon>
        <taxon>Chlamydomonas</taxon>
    </lineage>
</organism>
<dbReference type="EMBL" id="JAEHOD010000003">
    <property type="protein sequence ID" value="KAG2453743.1"/>
    <property type="molecule type" value="Genomic_DNA"/>
</dbReference>
<comment type="caution">
    <text evidence="3">The sequence shown here is derived from an EMBL/GenBank/DDBJ whole genome shotgun (WGS) entry which is preliminary data.</text>
</comment>
<keyword evidence="4" id="KW-1185">Reference proteome</keyword>
<accession>A0A836BBZ4</accession>
<feature type="compositionally biased region" description="Basic and acidic residues" evidence="1">
    <location>
        <begin position="184"/>
        <end position="195"/>
    </location>
</feature>
<protein>
    <recommendedName>
        <fullName evidence="2">DNA repair metallo-beta-lactamase domain-containing protein</fullName>
    </recommendedName>
</protein>
<evidence type="ECO:0000313" key="3">
    <source>
        <dbReference type="EMBL" id="KAG2453743.1"/>
    </source>
</evidence>
<dbReference type="OrthoDB" id="262529at2759"/>
<dbReference type="GO" id="GO:0003684">
    <property type="term" value="F:damaged DNA binding"/>
    <property type="evidence" value="ECO:0007669"/>
    <property type="project" value="TreeGrafter"/>
</dbReference>
<dbReference type="InterPro" id="IPR011084">
    <property type="entry name" value="DRMBL"/>
</dbReference>
<proteinExistence type="predicted"/>